<feature type="compositionally biased region" description="Acidic residues" evidence="1">
    <location>
        <begin position="50"/>
        <end position="65"/>
    </location>
</feature>
<gene>
    <name evidence="2" type="ORF">ACFQDD_03435</name>
</gene>
<proteinExistence type="predicted"/>
<accession>A0ABD5T1M6</accession>
<name>A0ABD5T1M6_9EURY</name>
<sequence>MERETQPSEETIQQSEQNFQNDDYETLKADVVLAEETGKPRDDFSADGYELPDFEDLEVIPEEDQ</sequence>
<keyword evidence="3" id="KW-1185">Reference proteome</keyword>
<dbReference type="AlphaFoldDB" id="A0ABD5T1M6"/>
<organism evidence="2 3">
    <name type="scientific">Halorubrum pallidum</name>
    <dbReference type="NCBI Taxonomy" id="1526114"/>
    <lineage>
        <taxon>Archaea</taxon>
        <taxon>Methanobacteriati</taxon>
        <taxon>Methanobacteriota</taxon>
        <taxon>Stenosarchaea group</taxon>
        <taxon>Halobacteria</taxon>
        <taxon>Halobacteriales</taxon>
        <taxon>Haloferacaceae</taxon>
        <taxon>Halorubrum</taxon>
    </lineage>
</organism>
<evidence type="ECO:0000313" key="2">
    <source>
        <dbReference type="EMBL" id="MFC6770585.1"/>
    </source>
</evidence>
<protein>
    <submittedName>
        <fullName evidence="2">Uncharacterized protein</fullName>
    </submittedName>
</protein>
<dbReference type="Proteomes" id="UP001596274">
    <property type="component" value="Unassembled WGS sequence"/>
</dbReference>
<comment type="caution">
    <text evidence="2">The sequence shown here is derived from an EMBL/GenBank/DDBJ whole genome shotgun (WGS) entry which is preliminary data.</text>
</comment>
<evidence type="ECO:0000313" key="3">
    <source>
        <dbReference type="Proteomes" id="UP001596274"/>
    </source>
</evidence>
<evidence type="ECO:0000256" key="1">
    <source>
        <dbReference type="SAM" id="MobiDB-lite"/>
    </source>
</evidence>
<feature type="compositionally biased region" description="Polar residues" evidence="1">
    <location>
        <begin position="8"/>
        <end position="21"/>
    </location>
</feature>
<reference evidence="2 3" key="1">
    <citation type="journal article" date="2019" name="Int. J. Syst. Evol. Microbiol.">
        <title>The Global Catalogue of Microorganisms (GCM) 10K type strain sequencing project: providing services to taxonomists for standard genome sequencing and annotation.</title>
        <authorList>
            <consortium name="The Broad Institute Genomics Platform"/>
            <consortium name="The Broad Institute Genome Sequencing Center for Infectious Disease"/>
            <person name="Wu L."/>
            <person name="Ma J."/>
        </authorList>
    </citation>
    <scope>NUCLEOTIDE SEQUENCE [LARGE SCALE GENOMIC DNA]</scope>
    <source>
        <strain evidence="2 3">PJ61</strain>
    </source>
</reference>
<dbReference type="EMBL" id="JBHSWT010000089">
    <property type="protein sequence ID" value="MFC6770585.1"/>
    <property type="molecule type" value="Genomic_DNA"/>
</dbReference>
<feature type="region of interest" description="Disordered" evidence="1">
    <location>
        <begin position="1"/>
        <end position="65"/>
    </location>
</feature>